<keyword evidence="5" id="KW-1003">Cell membrane</keyword>
<dbReference type="OrthoDB" id="9812956at2"/>
<dbReference type="AlphaFoldDB" id="A0A2T3IL75"/>
<keyword evidence="10" id="KW-0921">Nickel transport</keyword>
<keyword evidence="15" id="KW-1185">Reference proteome</keyword>
<evidence type="ECO:0000256" key="13">
    <source>
        <dbReference type="RuleBase" id="RU362101"/>
    </source>
</evidence>
<evidence type="ECO:0000313" key="14">
    <source>
        <dbReference type="EMBL" id="PSU29090.1"/>
    </source>
</evidence>
<evidence type="ECO:0000256" key="7">
    <source>
        <dbReference type="ARBA" id="ARBA00022692"/>
    </source>
</evidence>
<proteinExistence type="inferred from homology"/>
<dbReference type="GO" id="GO:0010045">
    <property type="term" value="P:response to nickel cation"/>
    <property type="evidence" value="ECO:0007669"/>
    <property type="project" value="TreeGrafter"/>
</dbReference>
<keyword evidence="4 13" id="KW-0813">Transport</keyword>
<dbReference type="InterPro" id="IPR011541">
    <property type="entry name" value="Ni/Co_transpt_high_affinity"/>
</dbReference>
<dbReference type="GO" id="GO:0006824">
    <property type="term" value="P:cobalt ion transport"/>
    <property type="evidence" value="ECO:0007669"/>
    <property type="project" value="UniProtKB-KW"/>
</dbReference>
<evidence type="ECO:0000256" key="1">
    <source>
        <dbReference type="ARBA" id="ARBA00002510"/>
    </source>
</evidence>
<keyword evidence="8 13" id="KW-1133">Transmembrane helix</keyword>
<evidence type="ECO:0000256" key="6">
    <source>
        <dbReference type="ARBA" id="ARBA00022596"/>
    </source>
</evidence>
<dbReference type="GO" id="GO:0032025">
    <property type="term" value="P:response to cobalt ion"/>
    <property type="evidence" value="ECO:0007669"/>
    <property type="project" value="TreeGrafter"/>
</dbReference>
<evidence type="ECO:0000256" key="5">
    <source>
        <dbReference type="ARBA" id="ARBA00022475"/>
    </source>
</evidence>
<evidence type="ECO:0000256" key="9">
    <source>
        <dbReference type="ARBA" id="ARBA00023065"/>
    </source>
</evidence>
<dbReference type="PANTHER" id="PTHR40659:SF1">
    <property type="entry name" value="NICKEL_COBALT EFFLUX SYSTEM RCNA"/>
    <property type="match status" value="1"/>
</dbReference>
<dbReference type="GO" id="GO:0046583">
    <property type="term" value="F:monoatomic cation efflux transmembrane transporter activity"/>
    <property type="evidence" value="ECO:0007669"/>
    <property type="project" value="TreeGrafter"/>
</dbReference>
<feature type="transmembrane region" description="Helical" evidence="13">
    <location>
        <begin position="50"/>
        <end position="70"/>
    </location>
</feature>
<keyword evidence="7 13" id="KW-0812">Transmembrane</keyword>
<evidence type="ECO:0000256" key="10">
    <source>
        <dbReference type="ARBA" id="ARBA00023112"/>
    </source>
</evidence>
<evidence type="ECO:0000256" key="2">
    <source>
        <dbReference type="ARBA" id="ARBA00004651"/>
    </source>
</evidence>
<organism evidence="14 15">
    <name type="scientific">Photobacterium lutimaris</name>
    <dbReference type="NCBI Taxonomy" id="388278"/>
    <lineage>
        <taxon>Bacteria</taxon>
        <taxon>Pseudomonadati</taxon>
        <taxon>Pseudomonadota</taxon>
        <taxon>Gammaproteobacteria</taxon>
        <taxon>Vibrionales</taxon>
        <taxon>Vibrionaceae</taxon>
        <taxon>Photobacterium</taxon>
    </lineage>
</organism>
<keyword evidence="6" id="KW-0533">Nickel</keyword>
<comment type="similarity">
    <text evidence="13">Belongs to the NiCoT transporter (TC 2.A.52) family.</text>
</comment>
<keyword evidence="12" id="KW-0170">Cobalt</keyword>
<feature type="transmembrane region" description="Helical" evidence="13">
    <location>
        <begin position="286"/>
        <end position="307"/>
    </location>
</feature>
<evidence type="ECO:0000256" key="8">
    <source>
        <dbReference type="ARBA" id="ARBA00022989"/>
    </source>
</evidence>
<dbReference type="PANTHER" id="PTHR40659">
    <property type="entry name" value="NICKEL/COBALT EFFLUX SYSTEM RCNA"/>
    <property type="match status" value="1"/>
</dbReference>
<keyword evidence="11 13" id="KW-0472">Membrane</keyword>
<feature type="transmembrane region" description="Helical" evidence="13">
    <location>
        <begin position="91"/>
        <end position="118"/>
    </location>
</feature>
<evidence type="ECO:0000256" key="4">
    <source>
        <dbReference type="ARBA" id="ARBA00022448"/>
    </source>
</evidence>
<feature type="transmembrane region" description="Helical" evidence="13">
    <location>
        <begin position="204"/>
        <end position="226"/>
    </location>
</feature>
<evidence type="ECO:0000256" key="3">
    <source>
        <dbReference type="ARBA" id="ARBA00022426"/>
    </source>
</evidence>
<comment type="function">
    <text evidence="1">Efflux system for nickel and cobalt.</text>
</comment>
<keyword evidence="9" id="KW-0406">Ion transport</keyword>
<dbReference type="Proteomes" id="UP000241222">
    <property type="component" value="Unassembled WGS sequence"/>
</dbReference>
<protein>
    <recommendedName>
        <fullName evidence="13">Nickel/cobalt efflux system</fullName>
    </recommendedName>
</protein>
<dbReference type="RefSeq" id="WP_107351655.1">
    <property type="nucleotide sequence ID" value="NZ_PYMH01000021.1"/>
</dbReference>
<feature type="transmembrane region" description="Helical" evidence="13">
    <location>
        <begin position="130"/>
        <end position="152"/>
    </location>
</feature>
<evidence type="ECO:0000256" key="11">
    <source>
        <dbReference type="ARBA" id="ARBA00023136"/>
    </source>
</evidence>
<dbReference type="GO" id="GO:0005886">
    <property type="term" value="C:plasma membrane"/>
    <property type="evidence" value="ECO:0007669"/>
    <property type="project" value="UniProtKB-SubCell"/>
</dbReference>
<dbReference type="Pfam" id="PF03824">
    <property type="entry name" value="NicO"/>
    <property type="match status" value="1"/>
</dbReference>
<feature type="transmembrane region" description="Helical" evidence="13">
    <location>
        <begin position="232"/>
        <end position="258"/>
    </location>
</feature>
<accession>A0A2T3IL75</accession>
<dbReference type="InterPro" id="IPR051224">
    <property type="entry name" value="NiCoT_RcnA"/>
</dbReference>
<evidence type="ECO:0000256" key="12">
    <source>
        <dbReference type="ARBA" id="ARBA00023285"/>
    </source>
</evidence>
<comment type="subcellular location">
    <subcellularLocation>
        <location evidence="2 13">Cell membrane</location>
        <topology evidence="2 13">Multi-pass membrane protein</topology>
    </subcellularLocation>
</comment>
<name>A0A2T3IL75_9GAMM</name>
<dbReference type="EMBL" id="PYMH01000021">
    <property type="protein sequence ID" value="PSU29090.1"/>
    <property type="molecule type" value="Genomic_DNA"/>
</dbReference>
<keyword evidence="3" id="KW-0171">Cobalt transport</keyword>
<gene>
    <name evidence="14" type="ORF">C9I99_25440</name>
</gene>
<evidence type="ECO:0000313" key="15">
    <source>
        <dbReference type="Proteomes" id="UP000241222"/>
    </source>
</evidence>
<comment type="caution">
    <text evidence="14">The sequence shown here is derived from an EMBL/GenBank/DDBJ whole genome shotgun (WGS) entry which is preliminary data.</text>
</comment>
<sequence length="320" mass="34226">MLSLLMVAMLIGGYQLWLAWPSMVLKSIEWQRTVNNQLADLLYDAKESPLVSGGYLAGFSFLYGVLHALGPGHGKVIVTTYLATQPTKVKTGLMLTLVSAVCQALVAVALVSVLLWGFNASMREVSSQAVTFMTISSALVSVLGAMICWRAFKGFRRSAAKSNQASCGHAHHHHEHHHGTECGCGHRHIASPEDVDNAKSLREYVGVIMSIGLRPCTGAIMVLLFANMVGLYWMGIVSALVMSLGTALTTSALALLTLSGKRIVYRYLQKGSSQQRSAGSRSILRWAGYSLQLLGGVILVLLGILLASGQSTGLSPVLLG</sequence>
<reference evidence="14 15" key="1">
    <citation type="submission" date="2018-03" db="EMBL/GenBank/DDBJ databases">
        <title>Whole genome sequencing of Histamine producing bacteria.</title>
        <authorList>
            <person name="Butler K."/>
        </authorList>
    </citation>
    <scope>NUCLEOTIDE SEQUENCE [LARGE SCALE GENOMIC DNA]</scope>
    <source>
        <strain evidence="14 15">JCM 13586</strain>
    </source>
</reference>
<dbReference type="GO" id="GO:0015099">
    <property type="term" value="F:nickel cation transmembrane transporter activity"/>
    <property type="evidence" value="ECO:0007669"/>
    <property type="project" value="UniProtKB-UniRule"/>
</dbReference>